<dbReference type="EMBL" id="SACN01000004">
    <property type="protein sequence ID" value="RVT89769.1"/>
    <property type="molecule type" value="Genomic_DNA"/>
</dbReference>
<keyword evidence="1" id="KW-1133">Transmembrane helix</keyword>
<evidence type="ECO:0000313" key="3">
    <source>
        <dbReference type="Proteomes" id="UP000282971"/>
    </source>
</evidence>
<keyword evidence="1" id="KW-0472">Membrane</keyword>
<proteinExistence type="predicted"/>
<name>A0A437LWL5_9SPHN</name>
<dbReference type="RefSeq" id="WP_127745934.1">
    <property type="nucleotide sequence ID" value="NZ_SACN01000004.1"/>
</dbReference>
<feature type="transmembrane region" description="Helical" evidence="1">
    <location>
        <begin position="146"/>
        <end position="168"/>
    </location>
</feature>
<dbReference type="AlphaFoldDB" id="A0A437LWL5"/>
<accession>A0A437LWL5</accession>
<reference evidence="2 3" key="1">
    <citation type="submission" date="2019-01" db="EMBL/GenBank/DDBJ databases">
        <authorList>
            <person name="Chen W.-M."/>
        </authorList>
    </citation>
    <scope>NUCLEOTIDE SEQUENCE [LARGE SCALE GENOMIC DNA]</scope>
    <source>
        <strain evidence="2 3">CCP-7</strain>
    </source>
</reference>
<feature type="transmembrane region" description="Helical" evidence="1">
    <location>
        <begin position="12"/>
        <end position="33"/>
    </location>
</feature>
<evidence type="ECO:0000256" key="1">
    <source>
        <dbReference type="SAM" id="Phobius"/>
    </source>
</evidence>
<keyword evidence="1" id="KW-0812">Transmembrane</keyword>
<evidence type="ECO:0000313" key="2">
    <source>
        <dbReference type="EMBL" id="RVT89769.1"/>
    </source>
</evidence>
<dbReference type="Pfam" id="PF13858">
    <property type="entry name" value="DUF4199"/>
    <property type="match status" value="1"/>
</dbReference>
<keyword evidence="3" id="KW-1185">Reference proteome</keyword>
<organism evidence="2 3">
    <name type="scientific">Sphingomonas crocodyli</name>
    <dbReference type="NCBI Taxonomy" id="1979270"/>
    <lineage>
        <taxon>Bacteria</taxon>
        <taxon>Pseudomonadati</taxon>
        <taxon>Pseudomonadota</taxon>
        <taxon>Alphaproteobacteria</taxon>
        <taxon>Sphingomonadales</taxon>
        <taxon>Sphingomonadaceae</taxon>
        <taxon>Sphingomonas</taxon>
    </lineage>
</organism>
<gene>
    <name evidence="2" type="ORF">EOD43_20540</name>
</gene>
<comment type="caution">
    <text evidence="2">The sequence shown here is derived from an EMBL/GenBank/DDBJ whole genome shotgun (WGS) entry which is preliminary data.</text>
</comment>
<dbReference type="InterPro" id="IPR025250">
    <property type="entry name" value="DUF4199"/>
</dbReference>
<feature type="transmembrane region" description="Helical" evidence="1">
    <location>
        <begin position="68"/>
        <end position="91"/>
    </location>
</feature>
<dbReference type="OrthoDB" id="6384283at2"/>
<protein>
    <submittedName>
        <fullName evidence="2">DUF4199 domain-containing protein</fullName>
    </submittedName>
</protein>
<feature type="transmembrane region" description="Helical" evidence="1">
    <location>
        <begin position="39"/>
        <end position="56"/>
    </location>
</feature>
<dbReference type="Proteomes" id="UP000282971">
    <property type="component" value="Unassembled WGS sequence"/>
</dbReference>
<sequence length="178" mass="19137">MTTHPILRYAAIYGLLSGIVIIAILIAGMNVGGIGHSMWFGYLVMLAALTFIFVGVKRYRDIEKGGVIRFLPALGTGLAIAVVAGIAYVAIWESYLAATGYRFMDDYIASTIAAQRAAGVKGAELAGQIAELEAMRVQYANPLIRLPMTFCEVFPVGFIVSLVSAAILRNPRVLPLRA</sequence>